<dbReference type="GO" id="GO:0032259">
    <property type="term" value="P:methylation"/>
    <property type="evidence" value="ECO:0007669"/>
    <property type="project" value="UniProtKB-KW"/>
</dbReference>
<dbReference type="SUPFAM" id="SSF51726">
    <property type="entry name" value="UROD/MetE-like"/>
    <property type="match status" value="1"/>
</dbReference>
<dbReference type="PATRIC" id="fig|123899.6.peg.975"/>
<dbReference type="GO" id="GO:0004853">
    <property type="term" value="F:uroporphyrinogen decarboxylase activity"/>
    <property type="evidence" value="ECO:0007669"/>
    <property type="project" value="InterPro"/>
</dbReference>
<dbReference type="RefSeq" id="WP_025515086.1">
    <property type="nucleotide sequence ID" value="NZ_CP016340.1"/>
</dbReference>
<keyword evidence="3" id="KW-1185">Reference proteome</keyword>
<gene>
    <name evidence="2" type="ORF">SAMEA3906487_00996</name>
</gene>
<dbReference type="KEGG" id="btrm:SAMEA390648700996"/>
<dbReference type="InterPro" id="IPR052024">
    <property type="entry name" value="Methanogen_methyltrans"/>
</dbReference>
<evidence type="ECO:0000313" key="3">
    <source>
        <dbReference type="Proteomes" id="UP000076825"/>
    </source>
</evidence>
<dbReference type="eggNOG" id="COG0407">
    <property type="taxonomic scope" value="Bacteria"/>
</dbReference>
<dbReference type="GeneID" id="56587599"/>
<dbReference type="InterPro" id="IPR000257">
    <property type="entry name" value="Uroporphyrinogen_deCOase"/>
</dbReference>
<dbReference type="Gene3D" id="3.20.20.210">
    <property type="match status" value="1"/>
</dbReference>
<name>A0A157SBX3_9BORD</name>
<protein>
    <submittedName>
        <fullName evidence="2">Methylcobalamin:coenzyme M methyltransferase</fullName>
    </submittedName>
</protein>
<dbReference type="InterPro" id="IPR038071">
    <property type="entry name" value="UROD/MetE-like_sf"/>
</dbReference>
<dbReference type="PANTHER" id="PTHR47099">
    <property type="entry name" value="METHYLCOBAMIDE:COM METHYLTRANSFERASE MTBA"/>
    <property type="match status" value="1"/>
</dbReference>
<feature type="domain" description="Uroporphyrinogen decarboxylase (URO-D)" evidence="1">
    <location>
        <begin position="28"/>
        <end position="327"/>
    </location>
</feature>
<dbReference type="Proteomes" id="UP000076825">
    <property type="component" value="Chromosome 1"/>
</dbReference>
<evidence type="ECO:0000313" key="2">
    <source>
        <dbReference type="EMBL" id="SAI67940.1"/>
    </source>
</evidence>
<keyword evidence="2" id="KW-0489">Methyltransferase</keyword>
<accession>A0A157SBX3</accession>
<dbReference type="EMBL" id="LT546645">
    <property type="protein sequence ID" value="SAI67940.1"/>
    <property type="molecule type" value="Genomic_DNA"/>
</dbReference>
<dbReference type="STRING" id="123899.SAMEA3906487_00996"/>
<dbReference type="Pfam" id="PF01208">
    <property type="entry name" value="URO-D"/>
    <property type="match status" value="1"/>
</dbReference>
<dbReference type="GO" id="GO:0006779">
    <property type="term" value="P:porphyrin-containing compound biosynthetic process"/>
    <property type="evidence" value="ECO:0007669"/>
    <property type="project" value="InterPro"/>
</dbReference>
<sequence length="348" mass="37978">MHVTYRAATQNVFASRLKGHPLFSFWTHFPDRDMDADSLAEATIALQQTFDLDLVKTAPNGMYAIEDYGVEVDYSQVSQGGTARLVSTPYQSAADWDALPELDCLQGALARELRSMTQVRRALPDVPLVFTLFSPMTIAAKLSHGRIHGQIAEKRNTQGIHAALQRISRTVARYAQSAIAAGADGVFFAHQDTGRHLLSYDDFSEYVAPYDIEALAGARDGRFNVLHIHGENIRFRELQDYPVDAINWHDSETFPSALSGMLTSGKCILGGIDRRSVTANDVPAIRQQIRSNHAAVGGRGDIIFAPSCTIRAGFKPQTLHAIRDEIRASHGTPSAHDAGQPAALAAAL</sequence>
<dbReference type="PANTHER" id="PTHR47099:SF1">
    <property type="entry name" value="METHYLCOBAMIDE:COM METHYLTRANSFERASE MTBA"/>
    <property type="match status" value="1"/>
</dbReference>
<dbReference type="AlphaFoldDB" id="A0A157SBX3"/>
<organism evidence="2 3">
    <name type="scientific">Bordetella trematum</name>
    <dbReference type="NCBI Taxonomy" id="123899"/>
    <lineage>
        <taxon>Bacteria</taxon>
        <taxon>Pseudomonadati</taxon>
        <taxon>Pseudomonadota</taxon>
        <taxon>Betaproteobacteria</taxon>
        <taxon>Burkholderiales</taxon>
        <taxon>Alcaligenaceae</taxon>
        <taxon>Bordetella</taxon>
    </lineage>
</organism>
<dbReference type="GO" id="GO:0008168">
    <property type="term" value="F:methyltransferase activity"/>
    <property type="evidence" value="ECO:0007669"/>
    <property type="project" value="UniProtKB-KW"/>
</dbReference>
<proteinExistence type="predicted"/>
<keyword evidence="2" id="KW-0808">Transferase</keyword>
<reference evidence="2 3" key="1">
    <citation type="submission" date="2016-04" db="EMBL/GenBank/DDBJ databases">
        <authorList>
            <consortium name="Pathogen Informatics"/>
        </authorList>
    </citation>
    <scope>NUCLEOTIDE SEQUENCE [LARGE SCALE GENOMIC DNA]</scope>
    <source>
        <strain evidence="2 3">H044680328</strain>
    </source>
</reference>
<evidence type="ECO:0000259" key="1">
    <source>
        <dbReference type="Pfam" id="PF01208"/>
    </source>
</evidence>